<evidence type="ECO:0000313" key="3">
    <source>
        <dbReference type="Proteomes" id="UP000261340"/>
    </source>
</evidence>
<dbReference type="Ensembl" id="ENSACIT00000023934.1">
    <property type="protein sequence ID" value="ENSACIP00000023321.1"/>
    <property type="gene ID" value="ENSACIG00000018126.1"/>
</dbReference>
<keyword evidence="1" id="KW-0812">Transmembrane</keyword>
<accession>A0A3Q0SJS1</accession>
<reference evidence="2" key="1">
    <citation type="submission" date="2025-08" db="UniProtKB">
        <authorList>
            <consortium name="Ensembl"/>
        </authorList>
    </citation>
    <scope>IDENTIFICATION</scope>
</reference>
<feature type="transmembrane region" description="Helical" evidence="1">
    <location>
        <begin position="94"/>
        <end position="116"/>
    </location>
</feature>
<keyword evidence="1" id="KW-1133">Transmembrane helix</keyword>
<dbReference type="AlphaFoldDB" id="A0A3Q0SJS1"/>
<evidence type="ECO:0000313" key="2">
    <source>
        <dbReference type="Ensembl" id="ENSACIP00000023321.1"/>
    </source>
</evidence>
<protein>
    <submittedName>
        <fullName evidence="2">Uncharacterized protein</fullName>
    </submittedName>
</protein>
<dbReference type="Proteomes" id="UP000261340">
    <property type="component" value="Unplaced"/>
</dbReference>
<evidence type="ECO:0000256" key="1">
    <source>
        <dbReference type="SAM" id="Phobius"/>
    </source>
</evidence>
<sequence>MCSGQEPYQTTEVWCRLSNVALSYKWCLARLLTTLGKKDCLIFCSGSVSHSLRITALERKVTILLLHDFIHRISLFHNACFALVSLNATFSCSLAHWGVTTAGISVCLTLHIFILIETDTFTAKRHEALAHECTNWMVSFNAL</sequence>
<keyword evidence="3" id="KW-1185">Reference proteome</keyword>
<keyword evidence="1" id="KW-0472">Membrane</keyword>
<name>A0A3Q0SJS1_AMPCI</name>
<proteinExistence type="predicted"/>
<organism evidence="2 3">
    <name type="scientific">Amphilophus citrinellus</name>
    <name type="common">Midas cichlid</name>
    <name type="synonym">Cichlasoma citrinellum</name>
    <dbReference type="NCBI Taxonomy" id="61819"/>
    <lineage>
        <taxon>Eukaryota</taxon>
        <taxon>Metazoa</taxon>
        <taxon>Chordata</taxon>
        <taxon>Craniata</taxon>
        <taxon>Vertebrata</taxon>
        <taxon>Euteleostomi</taxon>
        <taxon>Actinopterygii</taxon>
        <taxon>Neopterygii</taxon>
        <taxon>Teleostei</taxon>
        <taxon>Neoteleostei</taxon>
        <taxon>Acanthomorphata</taxon>
        <taxon>Ovalentaria</taxon>
        <taxon>Cichlomorphae</taxon>
        <taxon>Cichliformes</taxon>
        <taxon>Cichlidae</taxon>
        <taxon>New World cichlids</taxon>
        <taxon>Cichlasomatinae</taxon>
        <taxon>Heroini</taxon>
        <taxon>Amphilophus</taxon>
    </lineage>
</organism>
<reference evidence="2" key="2">
    <citation type="submission" date="2025-09" db="UniProtKB">
        <authorList>
            <consortium name="Ensembl"/>
        </authorList>
    </citation>
    <scope>IDENTIFICATION</scope>
</reference>